<dbReference type="GO" id="GO:0006107">
    <property type="term" value="P:oxaloacetate metabolic process"/>
    <property type="evidence" value="ECO:0007669"/>
    <property type="project" value="TreeGrafter"/>
</dbReference>
<dbReference type="Pfam" id="PF03328">
    <property type="entry name" value="HpcH_HpaI"/>
    <property type="match status" value="1"/>
</dbReference>
<evidence type="ECO:0000256" key="3">
    <source>
        <dbReference type="ARBA" id="ARBA00022723"/>
    </source>
</evidence>
<feature type="binding site" evidence="6">
    <location>
        <position position="141"/>
    </location>
    <ligand>
        <name>Mg(2+)</name>
        <dbReference type="ChEBI" id="CHEBI:18420"/>
    </ligand>
</feature>
<reference evidence="8 9" key="1">
    <citation type="journal article" date="2000" name="DNA Res.">
        <title>Complete genome structure of the nitrogen-fixing symbiotic bacterium Mesorhizobium loti.</title>
        <authorList>
            <person name="Kaneko T."/>
            <person name="Nakamura Y."/>
            <person name="Sato S."/>
            <person name="Asamizu E."/>
            <person name="Kato T."/>
            <person name="Sasamoto S."/>
            <person name="Watanabe A."/>
            <person name="Idesawa K."/>
            <person name="Ishikawa A."/>
            <person name="Kawashima K."/>
            <person name="Kimura T."/>
            <person name="Kishida Y."/>
            <person name="Kiyokawa C."/>
            <person name="Kohara M."/>
            <person name="Matsumoto M."/>
            <person name="Matsuno A."/>
            <person name="Mochizuki Y."/>
            <person name="Nakayama S."/>
            <person name="Nakazaki N."/>
            <person name="Shimpo S."/>
            <person name="Sugimoto M."/>
            <person name="Takeuchi C."/>
            <person name="Yamada M."/>
            <person name="Tabata S."/>
        </authorList>
    </citation>
    <scope>NUCLEOTIDE SEQUENCE [LARGE SCALE GENOMIC DNA]</scope>
    <source>
        <strain evidence="9">LMG 29417 / CECT 9101 / MAFF 303099</strain>
    </source>
</reference>
<evidence type="ECO:0000313" key="8">
    <source>
        <dbReference type="EMBL" id="BAB48393.1"/>
    </source>
</evidence>
<evidence type="ECO:0000256" key="4">
    <source>
        <dbReference type="ARBA" id="ARBA00022842"/>
    </source>
</evidence>
<sequence length="306" mass="31997">MHQTSDDAEKGRLMRSLLFVPGDSERKLEKGFGAGADVLIVDLEDSVALQNKAAARDIAARFIGERRGQTSSAIYIRVNDLSTGLTDDDLGALVPVKPDGIMLPKSNSGQDVQQLSAKLRVGEAENGLPDGSIKILPIITETPAGVLAAATYAGASARLAGLTWGAEDLSAAIGARAARDEHGRYTDVFRHARLTTILAAGAAEVAAIDTVFPNFRDMAAFAIECAEAERDGFTGKMAIHPDQVPVINAAFTPSAEAVQQSAAIVAAFEAAGNPGVVGIDGKMFDRPHLRLAERLLARAKAAGISA</sequence>
<organism evidence="8 9">
    <name type="scientific">Mesorhizobium japonicum (strain LMG 29417 / CECT 9101 / MAFF 303099)</name>
    <name type="common">Mesorhizobium loti (strain MAFF 303099)</name>
    <dbReference type="NCBI Taxonomy" id="266835"/>
    <lineage>
        <taxon>Bacteria</taxon>
        <taxon>Pseudomonadati</taxon>
        <taxon>Pseudomonadota</taxon>
        <taxon>Alphaproteobacteria</taxon>
        <taxon>Hyphomicrobiales</taxon>
        <taxon>Phyllobacteriaceae</taxon>
        <taxon>Mesorhizobium</taxon>
    </lineage>
</organism>
<feature type="binding site" evidence="6">
    <location>
        <position position="168"/>
    </location>
    <ligand>
        <name>Mg(2+)</name>
        <dbReference type="ChEBI" id="CHEBI:18420"/>
    </ligand>
</feature>
<dbReference type="PANTHER" id="PTHR32308">
    <property type="entry name" value="LYASE BETA SUBUNIT, PUTATIVE (AFU_ORTHOLOGUE AFUA_4G13030)-RELATED"/>
    <property type="match status" value="1"/>
</dbReference>
<keyword evidence="8" id="KW-0456">Lyase</keyword>
<dbReference type="GO" id="GO:0000287">
    <property type="term" value="F:magnesium ion binding"/>
    <property type="evidence" value="ECO:0007669"/>
    <property type="project" value="TreeGrafter"/>
</dbReference>
<dbReference type="InterPro" id="IPR040442">
    <property type="entry name" value="Pyrv_kinase-like_dom_sf"/>
</dbReference>
<evidence type="ECO:0000256" key="6">
    <source>
        <dbReference type="PIRSR" id="PIRSR015582-2"/>
    </source>
</evidence>
<dbReference type="PANTHER" id="PTHR32308:SF0">
    <property type="entry name" value="HPCH_HPAI ALDOLASE_CITRATE LYASE DOMAIN-CONTAINING PROTEIN"/>
    <property type="match status" value="1"/>
</dbReference>
<evidence type="ECO:0000256" key="5">
    <source>
        <dbReference type="PIRSR" id="PIRSR015582-1"/>
    </source>
</evidence>
<name>Q98LS0_RHILO</name>
<keyword evidence="4 6" id="KW-0460">Magnesium</keyword>
<proteinExistence type="inferred from homology"/>
<feature type="binding site" evidence="5">
    <location>
        <position position="141"/>
    </location>
    <ligand>
        <name>substrate</name>
    </ligand>
</feature>
<evidence type="ECO:0000256" key="1">
    <source>
        <dbReference type="ARBA" id="ARBA00001946"/>
    </source>
</evidence>
<gene>
    <name evidence="8" type="ordered locus">mlr0906</name>
</gene>
<accession>Q98LS0</accession>
<evidence type="ECO:0000256" key="2">
    <source>
        <dbReference type="ARBA" id="ARBA00005568"/>
    </source>
</evidence>
<feature type="domain" description="HpcH/HpaI aldolase/citrate lyase" evidence="7">
    <location>
        <begin position="15"/>
        <end position="241"/>
    </location>
</feature>
<feature type="binding site" evidence="5">
    <location>
        <position position="77"/>
    </location>
    <ligand>
        <name>substrate</name>
    </ligand>
</feature>
<dbReference type="InterPro" id="IPR011206">
    <property type="entry name" value="Citrate_lyase_beta/mcl1/mcl2"/>
</dbReference>
<keyword evidence="3 6" id="KW-0479">Metal-binding</keyword>
<comment type="cofactor">
    <cofactor evidence="1">
        <name>Mg(2+)</name>
        <dbReference type="ChEBI" id="CHEBI:18420"/>
    </cofactor>
</comment>
<dbReference type="InterPro" id="IPR015813">
    <property type="entry name" value="Pyrv/PenolPyrv_kinase-like_dom"/>
</dbReference>
<dbReference type="InterPro" id="IPR005000">
    <property type="entry name" value="Aldolase/citrate-lyase_domain"/>
</dbReference>
<dbReference type="EMBL" id="BA000012">
    <property type="protein sequence ID" value="BAB48393.1"/>
    <property type="molecule type" value="Genomic_DNA"/>
</dbReference>
<dbReference type="Proteomes" id="UP000000552">
    <property type="component" value="Chromosome"/>
</dbReference>
<evidence type="ECO:0000259" key="7">
    <source>
        <dbReference type="Pfam" id="PF03328"/>
    </source>
</evidence>
<dbReference type="KEGG" id="mlo:mlr0906"/>
<protein>
    <submittedName>
        <fullName evidence="8">Citrate lyase beta chain</fullName>
    </submittedName>
</protein>
<dbReference type="HOGENOM" id="CLU_044864_0_2_5"/>
<dbReference type="AlphaFoldDB" id="Q98LS0"/>
<dbReference type="Gene3D" id="3.20.20.60">
    <property type="entry name" value="Phosphoenolpyruvate-binding domains"/>
    <property type="match status" value="1"/>
</dbReference>
<dbReference type="eggNOG" id="COG2301">
    <property type="taxonomic scope" value="Bacteria"/>
</dbReference>
<dbReference type="GO" id="GO:0016829">
    <property type="term" value="F:lyase activity"/>
    <property type="evidence" value="ECO:0007669"/>
    <property type="project" value="UniProtKB-KW"/>
</dbReference>
<dbReference type="SUPFAM" id="SSF51621">
    <property type="entry name" value="Phosphoenolpyruvate/pyruvate domain"/>
    <property type="match status" value="1"/>
</dbReference>
<evidence type="ECO:0000313" key="9">
    <source>
        <dbReference type="Proteomes" id="UP000000552"/>
    </source>
</evidence>
<comment type="similarity">
    <text evidence="2">Belongs to the HpcH/HpaI aldolase family.</text>
</comment>
<dbReference type="PIRSF" id="PIRSF015582">
    <property type="entry name" value="Cit_lyase_B"/>
    <property type="match status" value="1"/>
</dbReference>